<keyword evidence="2 6" id="KW-0812">Transmembrane</keyword>
<evidence type="ECO:0000256" key="1">
    <source>
        <dbReference type="ARBA" id="ARBA00004141"/>
    </source>
</evidence>
<dbReference type="OrthoDB" id="9799649at2"/>
<evidence type="ECO:0000256" key="6">
    <source>
        <dbReference type="SAM" id="Phobius"/>
    </source>
</evidence>
<dbReference type="EMBL" id="CP028901">
    <property type="protein sequence ID" value="AWB33915.1"/>
    <property type="molecule type" value="Genomic_DNA"/>
</dbReference>
<dbReference type="Gene3D" id="1.20.1510.10">
    <property type="entry name" value="Cation efflux protein transmembrane domain"/>
    <property type="match status" value="1"/>
</dbReference>
<dbReference type="PANTHER" id="PTHR11562:SF17">
    <property type="entry name" value="RE54080P-RELATED"/>
    <property type="match status" value="1"/>
</dbReference>
<name>A0A2R4XJE1_9BURK</name>
<evidence type="ECO:0000313" key="9">
    <source>
        <dbReference type="Proteomes" id="UP000244571"/>
    </source>
</evidence>
<keyword evidence="9" id="KW-1185">Reference proteome</keyword>
<keyword evidence="3" id="KW-0813">Transport</keyword>
<dbReference type="Pfam" id="PF01545">
    <property type="entry name" value="Cation_efflux"/>
    <property type="match status" value="1"/>
</dbReference>
<protein>
    <submittedName>
        <fullName evidence="8">Cation transporter</fullName>
    </submittedName>
</protein>
<gene>
    <name evidence="8" type="ORF">DBV39_09580</name>
</gene>
<comment type="subcellular location">
    <subcellularLocation>
        <location evidence="1">Membrane</location>
        <topology evidence="1">Multi-pass membrane protein</topology>
    </subcellularLocation>
</comment>
<dbReference type="GO" id="GO:0005886">
    <property type="term" value="C:plasma membrane"/>
    <property type="evidence" value="ECO:0007669"/>
    <property type="project" value="TreeGrafter"/>
</dbReference>
<keyword evidence="3" id="KW-0864">Zinc transport</keyword>
<dbReference type="InterPro" id="IPR050681">
    <property type="entry name" value="CDF/SLC30A"/>
</dbReference>
<feature type="transmembrane region" description="Helical" evidence="6">
    <location>
        <begin position="155"/>
        <end position="172"/>
    </location>
</feature>
<feature type="transmembrane region" description="Helical" evidence="6">
    <location>
        <begin position="85"/>
        <end position="106"/>
    </location>
</feature>
<dbReference type="Proteomes" id="UP000244571">
    <property type="component" value="Chromosome"/>
</dbReference>
<reference evidence="8 9" key="1">
    <citation type="submission" date="2018-04" db="EMBL/GenBank/DDBJ databases">
        <title>Bordetella sp. HZ20 isolated from seawater.</title>
        <authorList>
            <person name="Sun C."/>
        </authorList>
    </citation>
    <scope>NUCLEOTIDE SEQUENCE [LARGE SCALE GENOMIC DNA]</scope>
    <source>
        <strain evidence="8 9">HZ20</strain>
    </source>
</reference>
<evidence type="ECO:0000256" key="2">
    <source>
        <dbReference type="ARBA" id="ARBA00022692"/>
    </source>
</evidence>
<evidence type="ECO:0000313" key="8">
    <source>
        <dbReference type="EMBL" id="AWB33915.1"/>
    </source>
</evidence>
<evidence type="ECO:0000256" key="5">
    <source>
        <dbReference type="ARBA" id="ARBA00023136"/>
    </source>
</evidence>
<keyword evidence="4 6" id="KW-1133">Transmembrane helix</keyword>
<evidence type="ECO:0000259" key="7">
    <source>
        <dbReference type="Pfam" id="PF01545"/>
    </source>
</evidence>
<dbReference type="InterPro" id="IPR027469">
    <property type="entry name" value="Cation_efflux_TMD_sf"/>
</dbReference>
<dbReference type="PANTHER" id="PTHR11562">
    <property type="entry name" value="CATION EFFLUX PROTEIN/ ZINC TRANSPORTER"/>
    <property type="match status" value="1"/>
</dbReference>
<accession>A0A2R4XJE1</accession>
<dbReference type="AlphaFoldDB" id="A0A2R4XJE1"/>
<feature type="transmembrane region" description="Helical" evidence="6">
    <location>
        <begin position="178"/>
        <end position="196"/>
    </location>
</feature>
<feature type="transmembrane region" description="Helical" evidence="6">
    <location>
        <begin position="112"/>
        <end position="134"/>
    </location>
</feature>
<feature type="domain" description="Cation efflux protein transmembrane" evidence="7">
    <location>
        <begin position="28"/>
        <end position="198"/>
    </location>
</feature>
<organism evidence="8 9">
    <name type="scientific">Orrella marina</name>
    <dbReference type="NCBI Taxonomy" id="2163011"/>
    <lineage>
        <taxon>Bacteria</taxon>
        <taxon>Pseudomonadati</taxon>
        <taxon>Pseudomonadota</taxon>
        <taxon>Betaproteobacteria</taxon>
        <taxon>Burkholderiales</taxon>
        <taxon>Alcaligenaceae</taxon>
        <taxon>Orrella</taxon>
    </lineage>
</organism>
<dbReference type="SUPFAM" id="SSF161111">
    <property type="entry name" value="Cation efflux protein transmembrane domain-like"/>
    <property type="match status" value="1"/>
</dbReference>
<dbReference type="GO" id="GO:0005385">
    <property type="term" value="F:zinc ion transmembrane transporter activity"/>
    <property type="evidence" value="ECO:0007669"/>
    <property type="project" value="TreeGrafter"/>
</dbReference>
<dbReference type="RefSeq" id="WP_108621342.1">
    <property type="nucleotide sequence ID" value="NZ_CP028901.1"/>
</dbReference>
<keyword evidence="3" id="KW-0406">Ion transport</keyword>
<dbReference type="KEGG" id="boz:DBV39_09580"/>
<proteinExistence type="predicted"/>
<feature type="transmembrane region" description="Helical" evidence="6">
    <location>
        <begin position="25"/>
        <end position="46"/>
    </location>
</feature>
<keyword evidence="3" id="KW-0862">Zinc</keyword>
<dbReference type="InterPro" id="IPR058533">
    <property type="entry name" value="Cation_efflux_TM"/>
</dbReference>
<evidence type="ECO:0000256" key="4">
    <source>
        <dbReference type="ARBA" id="ARBA00022989"/>
    </source>
</evidence>
<evidence type="ECO:0000256" key="3">
    <source>
        <dbReference type="ARBA" id="ARBA00022906"/>
    </source>
</evidence>
<feature type="transmembrane region" description="Helical" evidence="6">
    <location>
        <begin position="52"/>
        <end position="73"/>
    </location>
</feature>
<keyword evidence="5 6" id="KW-0472">Membrane</keyword>
<sequence>MSNECDADGGESELDVRDATQRRTLVWVLAINLAQALVIGVVGVAADSTGLMGAALDNLADGLVYAVSLYAVGHSVVAKARAARLSGFFLIALAVGLLVEVLRRFAAGGEPVGMVMIVAAIANAAANLVCLRLLRAHRKEAVNLHASWIFTTNDMIANAGIAVSGVAIIFFKSPLPDLLIGLVVAGIALKGGWEILEQARQARREGAPAAPEKQR</sequence>